<proteinExistence type="predicted"/>
<keyword evidence="2" id="KW-0325">Glycoprotein</keyword>
<evidence type="ECO:0000313" key="7">
    <source>
        <dbReference type="Proteomes" id="UP000002279"/>
    </source>
</evidence>
<keyword evidence="3" id="KW-0472">Membrane</keyword>
<dbReference type="OMA" id="HEIHYAT"/>
<name>F7EFF3_ORNAN</name>
<dbReference type="CTD" id="284021"/>
<feature type="chain" id="PRO_5028242871" evidence="4">
    <location>
        <begin position="26"/>
        <end position="346"/>
    </location>
</feature>
<keyword evidence="3" id="KW-1133">Transmembrane helix</keyword>
<dbReference type="GO" id="GO:0009897">
    <property type="term" value="C:external side of plasma membrane"/>
    <property type="evidence" value="ECO:0000318"/>
    <property type="project" value="GO_Central"/>
</dbReference>
<evidence type="ECO:0000256" key="1">
    <source>
        <dbReference type="ARBA" id="ARBA00022729"/>
    </source>
</evidence>
<dbReference type="GO" id="GO:0006955">
    <property type="term" value="P:immune response"/>
    <property type="evidence" value="ECO:0000318"/>
    <property type="project" value="GO_Central"/>
</dbReference>
<dbReference type="GO" id="GO:0004888">
    <property type="term" value="F:transmembrane signaling receptor activity"/>
    <property type="evidence" value="ECO:0000318"/>
    <property type="project" value="GO_Central"/>
</dbReference>
<dbReference type="InterPro" id="IPR036179">
    <property type="entry name" value="Ig-like_dom_sf"/>
</dbReference>
<dbReference type="KEGG" id="oaa:107547864"/>
<evidence type="ECO:0000256" key="2">
    <source>
        <dbReference type="ARBA" id="ARBA00023180"/>
    </source>
</evidence>
<dbReference type="AlphaFoldDB" id="F7EFF3"/>
<dbReference type="HOGENOM" id="CLU_069833_0_0_1"/>
<dbReference type="RefSeq" id="XP_016083005.1">
    <property type="nucleotide sequence ID" value="XM_016227519.3"/>
</dbReference>
<organism evidence="6 7">
    <name type="scientific">Ornithorhynchus anatinus</name>
    <name type="common">Duckbill platypus</name>
    <dbReference type="NCBI Taxonomy" id="9258"/>
    <lineage>
        <taxon>Eukaryota</taxon>
        <taxon>Metazoa</taxon>
        <taxon>Chordata</taxon>
        <taxon>Craniata</taxon>
        <taxon>Vertebrata</taxon>
        <taxon>Euteleostomi</taxon>
        <taxon>Mammalia</taxon>
        <taxon>Monotremata</taxon>
        <taxon>Ornithorhynchidae</taxon>
        <taxon>Ornithorhynchus</taxon>
    </lineage>
</organism>
<gene>
    <name evidence="6" type="primary">MILR1</name>
</gene>
<dbReference type="GeneTree" id="ENSGT01050000244808"/>
<reference evidence="6 7" key="1">
    <citation type="journal article" date="2008" name="Nature">
        <title>Genome analysis of the platypus reveals unique signatures of evolution.</title>
        <authorList>
            <person name="Warren W.C."/>
            <person name="Hillier L.W."/>
            <person name="Marshall Graves J.A."/>
            <person name="Birney E."/>
            <person name="Ponting C.P."/>
            <person name="Grutzner F."/>
            <person name="Belov K."/>
            <person name="Miller W."/>
            <person name="Clarke L."/>
            <person name="Chinwalla A.T."/>
            <person name="Yang S.P."/>
            <person name="Heger A."/>
            <person name="Locke D.P."/>
            <person name="Miethke P."/>
            <person name="Waters P.D."/>
            <person name="Veyrunes F."/>
            <person name="Fulton L."/>
            <person name="Fulton B."/>
            <person name="Graves T."/>
            <person name="Wallis J."/>
            <person name="Puente X.S."/>
            <person name="Lopez-Otin C."/>
            <person name="Ordonez G.R."/>
            <person name="Eichler E.E."/>
            <person name="Chen L."/>
            <person name="Cheng Z."/>
            <person name="Deakin J.E."/>
            <person name="Alsop A."/>
            <person name="Thompson K."/>
            <person name="Kirby P."/>
            <person name="Papenfuss A.T."/>
            <person name="Wakefield M.J."/>
            <person name="Olender T."/>
            <person name="Lancet D."/>
            <person name="Huttley G.A."/>
            <person name="Smit A.F."/>
            <person name="Pask A."/>
            <person name="Temple-Smith P."/>
            <person name="Batzer M.A."/>
            <person name="Walker J.A."/>
            <person name="Konkel M.K."/>
            <person name="Harris R.S."/>
            <person name="Whittington C.M."/>
            <person name="Wong E.S."/>
            <person name="Gemmell N.J."/>
            <person name="Buschiazzo E."/>
            <person name="Vargas Jentzsch I.M."/>
            <person name="Merkel A."/>
            <person name="Schmitz J."/>
            <person name="Zemann A."/>
            <person name="Churakov G."/>
            <person name="Kriegs J.O."/>
            <person name="Brosius J."/>
            <person name="Murchison E.P."/>
            <person name="Sachidanandam R."/>
            <person name="Smith C."/>
            <person name="Hannon G.J."/>
            <person name="Tsend-Ayush E."/>
            <person name="McMillan D."/>
            <person name="Attenborough R."/>
            <person name="Rens W."/>
            <person name="Ferguson-Smith M."/>
            <person name="Lefevre C.M."/>
            <person name="Sharp J.A."/>
            <person name="Nicholas K.R."/>
            <person name="Ray D.A."/>
            <person name="Kube M."/>
            <person name="Reinhardt R."/>
            <person name="Pringle T.H."/>
            <person name="Taylor J."/>
            <person name="Jones R.C."/>
            <person name="Nixon B."/>
            <person name="Dacheux J.L."/>
            <person name="Niwa H."/>
            <person name="Sekita Y."/>
            <person name="Huang X."/>
            <person name="Stark A."/>
            <person name="Kheradpour P."/>
            <person name="Kellis M."/>
            <person name="Flicek P."/>
            <person name="Chen Y."/>
            <person name="Webber C."/>
            <person name="Hardison R."/>
            <person name="Nelson J."/>
            <person name="Hallsworth-Pepin K."/>
            <person name="Delehaunty K."/>
            <person name="Markovic C."/>
            <person name="Minx P."/>
            <person name="Feng Y."/>
            <person name="Kremitzki C."/>
            <person name="Mitreva M."/>
            <person name="Glasscock J."/>
            <person name="Wylie T."/>
            <person name="Wohldmann P."/>
            <person name="Thiru P."/>
            <person name="Nhan M.N."/>
            <person name="Pohl C.S."/>
            <person name="Smith S.M."/>
            <person name="Hou S."/>
            <person name="Nefedov M."/>
            <person name="de Jong P.J."/>
            <person name="Renfree M.B."/>
            <person name="Mardis E.R."/>
            <person name="Wilson R.K."/>
        </authorList>
    </citation>
    <scope>NUCLEOTIDE SEQUENCE [LARGE SCALE GENOMIC DNA]</scope>
    <source>
        <strain evidence="6 7">Glennie</strain>
    </source>
</reference>
<dbReference type="Ensembl" id="ENSOANT00000012788.3">
    <property type="protein sequence ID" value="ENSOANP00000012786.3"/>
    <property type="gene ID" value="ENSOANG00000008041.3"/>
</dbReference>
<dbReference type="Bgee" id="ENSOANG00000008041">
    <property type="expression patterns" value="Expressed in ovary and 5 other cell types or tissues"/>
</dbReference>
<dbReference type="GO" id="GO:0007166">
    <property type="term" value="P:cell surface receptor signaling pathway"/>
    <property type="evidence" value="ECO:0000318"/>
    <property type="project" value="GO_Central"/>
</dbReference>
<dbReference type="InterPro" id="IPR007110">
    <property type="entry name" value="Ig-like_dom"/>
</dbReference>
<protein>
    <submittedName>
        <fullName evidence="6">Mast cell immunoglobulin like receptor 1</fullName>
    </submittedName>
</protein>
<keyword evidence="7" id="KW-1185">Reference proteome</keyword>
<sequence length="346" mass="39400">MLNPLTTLFLMKILFSSIRLQTAQMDYNLKNTTQDFQILPRPTLSSKTTEVIKGQTVFLSCFAQTRLFSVKYILFRGNKCIKESGPEMGKEQQEFKITISNTSELGTYKCKVQLQGTSDKKYSNNFNFTFIYPVSTPQLQLKPFTTEIGQHVALYCISFNGSLPINYTFFKGNSSVSPTISKTVREPAVFNLTNYDNRDLHGYKCKAENRFPNYTGYSHSASIPLRDKSCAVCQLLVLLGILLGTIAAILIVLFWILPKYKIRNPKTNHVPENGRNEIKKGALYENISRTQRGLNSIQEVEYTSILIKEVIPGHRDKKPEAGNLDDMRKSARNENDTRVIYSEVLR</sequence>
<dbReference type="FunCoup" id="F7EFF3">
    <property type="interactions" value="276"/>
</dbReference>
<dbReference type="InterPro" id="IPR013783">
    <property type="entry name" value="Ig-like_fold"/>
</dbReference>
<dbReference type="InterPro" id="IPR040878">
    <property type="entry name" value="IL-40-like_Ig"/>
</dbReference>
<feature type="signal peptide" evidence="4">
    <location>
        <begin position="1"/>
        <end position="25"/>
    </location>
</feature>
<dbReference type="Gene3D" id="2.60.40.10">
    <property type="entry name" value="Immunoglobulins"/>
    <property type="match status" value="2"/>
</dbReference>
<reference evidence="6" key="2">
    <citation type="submission" date="2025-08" db="UniProtKB">
        <authorList>
            <consortium name="Ensembl"/>
        </authorList>
    </citation>
    <scope>IDENTIFICATION</scope>
    <source>
        <strain evidence="6">Glennie</strain>
    </source>
</reference>
<dbReference type="OrthoDB" id="9947088at2759"/>
<feature type="transmembrane region" description="Helical" evidence="3">
    <location>
        <begin position="235"/>
        <end position="257"/>
    </location>
</feature>
<feature type="domain" description="Ig-like" evidence="5">
    <location>
        <begin position="137"/>
        <end position="224"/>
    </location>
</feature>
<evidence type="ECO:0000256" key="3">
    <source>
        <dbReference type="SAM" id="Phobius"/>
    </source>
</evidence>
<dbReference type="STRING" id="9258.ENSOANP00000012786"/>
<dbReference type="Pfam" id="PF17736">
    <property type="entry name" value="Ig_C17orf99"/>
    <property type="match status" value="1"/>
</dbReference>
<dbReference type="PROSITE" id="PS50835">
    <property type="entry name" value="IG_LIKE"/>
    <property type="match status" value="2"/>
</dbReference>
<dbReference type="InParanoid" id="F7EFF3"/>
<evidence type="ECO:0000259" key="5">
    <source>
        <dbReference type="PROSITE" id="PS50835"/>
    </source>
</evidence>
<reference evidence="6" key="3">
    <citation type="submission" date="2025-09" db="UniProtKB">
        <authorList>
            <consortium name="Ensembl"/>
        </authorList>
    </citation>
    <scope>IDENTIFICATION</scope>
    <source>
        <strain evidence="6">Glennie</strain>
    </source>
</reference>
<dbReference type="SUPFAM" id="SSF48726">
    <property type="entry name" value="Immunoglobulin"/>
    <property type="match status" value="1"/>
</dbReference>
<dbReference type="Proteomes" id="UP000002279">
    <property type="component" value="Chromosome 15"/>
</dbReference>
<dbReference type="GeneID" id="107547864"/>
<evidence type="ECO:0000313" key="6">
    <source>
        <dbReference type="Ensembl" id="ENSOANP00000012786.3"/>
    </source>
</evidence>
<dbReference type="eggNOG" id="ENOG502S5BW">
    <property type="taxonomic scope" value="Eukaryota"/>
</dbReference>
<keyword evidence="1 4" id="KW-0732">Signal</keyword>
<feature type="domain" description="Ig-like" evidence="5">
    <location>
        <begin position="40"/>
        <end position="127"/>
    </location>
</feature>
<accession>F7EFF3</accession>
<evidence type="ECO:0000256" key="4">
    <source>
        <dbReference type="SAM" id="SignalP"/>
    </source>
</evidence>
<keyword evidence="3" id="KW-0812">Transmembrane</keyword>